<comment type="caution">
    <text evidence="1">The sequence shown here is derived from an EMBL/GenBank/DDBJ whole genome shotgun (WGS) entry which is preliminary data.</text>
</comment>
<evidence type="ECO:0000313" key="1">
    <source>
        <dbReference type="EMBL" id="MBB6410807.1"/>
    </source>
</evidence>
<proteinExistence type="predicted"/>
<dbReference type="RefSeq" id="WP_184873711.1">
    <property type="nucleotide sequence ID" value="NZ_JACHEF010000003.1"/>
</dbReference>
<sequence length="73" mass="7814">MPNTIVRAAEGRPLSTAAAASTAAIVAVAPTNMAEAARKGEFMASCRTSIEWNDFDQVQFINALTPGGEHWRH</sequence>
<accession>A0A841P6E9</accession>
<dbReference type="EMBL" id="JACHEF010000003">
    <property type="protein sequence ID" value="MBB6410807.1"/>
    <property type="molecule type" value="Genomic_DNA"/>
</dbReference>
<keyword evidence="2" id="KW-1185">Reference proteome</keyword>
<dbReference type="AlphaFoldDB" id="A0A841P6E9"/>
<reference evidence="1 2" key="1">
    <citation type="submission" date="2020-08" db="EMBL/GenBank/DDBJ databases">
        <title>Genomic Encyclopedia of Type Strains, Phase IV (KMG-IV): sequencing the most valuable type-strain genomes for metagenomic binning, comparative biology and taxonomic classification.</title>
        <authorList>
            <person name="Goeker M."/>
        </authorList>
    </citation>
    <scope>NUCLEOTIDE SEQUENCE [LARGE SCALE GENOMIC DNA]</scope>
    <source>
        <strain evidence="1 2">DSM 100039</strain>
    </source>
</reference>
<organism evidence="1 2">
    <name type="scientific">Mesorhizobium sangaii</name>
    <dbReference type="NCBI Taxonomy" id="505389"/>
    <lineage>
        <taxon>Bacteria</taxon>
        <taxon>Pseudomonadati</taxon>
        <taxon>Pseudomonadota</taxon>
        <taxon>Alphaproteobacteria</taxon>
        <taxon>Hyphomicrobiales</taxon>
        <taxon>Phyllobacteriaceae</taxon>
        <taxon>Mesorhizobium</taxon>
    </lineage>
</organism>
<evidence type="ECO:0000313" key="2">
    <source>
        <dbReference type="Proteomes" id="UP000556329"/>
    </source>
</evidence>
<dbReference type="Proteomes" id="UP000556329">
    <property type="component" value="Unassembled WGS sequence"/>
</dbReference>
<gene>
    <name evidence="1" type="ORF">HNQ71_003481</name>
</gene>
<name>A0A841P6E9_9HYPH</name>
<protein>
    <submittedName>
        <fullName evidence="1">Uncharacterized protein</fullName>
    </submittedName>
</protein>